<organism evidence="2 3">
    <name type="scientific">Xanthomonas sacchari</name>
    <dbReference type="NCBI Taxonomy" id="56458"/>
    <lineage>
        <taxon>Bacteria</taxon>
        <taxon>Pseudomonadati</taxon>
        <taxon>Pseudomonadota</taxon>
        <taxon>Gammaproteobacteria</taxon>
        <taxon>Lysobacterales</taxon>
        <taxon>Lysobacteraceae</taxon>
        <taxon>Xanthomonas</taxon>
    </lineage>
</organism>
<evidence type="ECO:0000256" key="1">
    <source>
        <dbReference type="SAM" id="SignalP"/>
    </source>
</evidence>
<dbReference type="STRING" id="56458.SB85_00955"/>
<feature type="signal peptide" evidence="1">
    <location>
        <begin position="1"/>
        <end position="23"/>
    </location>
</feature>
<evidence type="ECO:0008006" key="4">
    <source>
        <dbReference type="Google" id="ProtNLM"/>
    </source>
</evidence>
<sequence>MNAAAGVRLAGAALAMALLGACATTRGPAMVPTAVKAGQSWIVTRNSTAAQVLDTCARDSPARQDGAVTGYWIPTPEQIAQLEAHLAQLQPQIADPTASDRQYVGILYRGKQAIYVNAFAPDDGSERDPTVDAVRACGGGSRFWGAVYDPASGRFSEIAVNGAR</sequence>
<protein>
    <recommendedName>
        <fullName evidence="4">Secreted protein</fullName>
    </recommendedName>
</protein>
<reference evidence="2 3" key="1">
    <citation type="submission" date="2016-08" db="EMBL/GenBank/DDBJ databases">
        <authorList>
            <person name="Seilhamer J.J."/>
        </authorList>
    </citation>
    <scope>NUCLEOTIDE SEQUENCE [LARGE SCALE GENOMIC DNA]</scope>
    <source>
        <strain evidence="2 3">CFBP4641</strain>
    </source>
</reference>
<name>A0A2P5Z1E4_9XANT</name>
<accession>A0A2P5Z1E4</accession>
<evidence type="ECO:0000313" key="2">
    <source>
        <dbReference type="EMBL" id="PPU81232.1"/>
    </source>
</evidence>
<gene>
    <name evidence="2" type="ORF">XsacCFBP4641_15205</name>
</gene>
<proteinExistence type="predicted"/>
<evidence type="ECO:0000313" key="3">
    <source>
        <dbReference type="Proteomes" id="UP000247346"/>
    </source>
</evidence>
<dbReference type="Proteomes" id="UP000247346">
    <property type="component" value="Unassembled WGS sequence"/>
</dbReference>
<keyword evidence="1" id="KW-0732">Signal</keyword>
<dbReference type="EMBL" id="MDEK01000014">
    <property type="protein sequence ID" value="PPU81232.1"/>
    <property type="molecule type" value="Genomic_DNA"/>
</dbReference>
<comment type="caution">
    <text evidence="2">The sequence shown here is derived from an EMBL/GenBank/DDBJ whole genome shotgun (WGS) entry which is preliminary data.</text>
</comment>
<dbReference type="GeneID" id="93878882"/>
<dbReference type="AlphaFoldDB" id="A0A2P5Z1E4"/>
<dbReference type="OrthoDB" id="5959063at2"/>
<feature type="chain" id="PRO_5015113270" description="Secreted protein" evidence="1">
    <location>
        <begin position="24"/>
        <end position="164"/>
    </location>
</feature>
<dbReference type="RefSeq" id="WP_010343916.1">
    <property type="nucleotide sequence ID" value="NZ_CP132343.1"/>
</dbReference>